<gene>
    <name evidence="2" type="ORF">ABXS69_01790</name>
</gene>
<feature type="region of interest" description="Disordered" evidence="1">
    <location>
        <begin position="49"/>
        <end position="68"/>
    </location>
</feature>
<evidence type="ECO:0000313" key="2">
    <source>
        <dbReference type="EMBL" id="XCP82670.1"/>
    </source>
</evidence>
<reference evidence="2" key="1">
    <citation type="submission" date="2024-05" db="EMBL/GenBank/DDBJ databases">
        <title>Draft genome assemblies of 36 bacteria isolated from hibernating arctic ground squirrels.</title>
        <authorList>
            <person name="McKee H."/>
            <person name="Mullen L."/>
            <person name="Drown D.M."/>
            <person name="Duddleston K.N."/>
        </authorList>
    </citation>
    <scope>NUCLEOTIDE SEQUENCE</scope>
    <source>
        <strain evidence="2">AR004</strain>
    </source>
</reference>
<dbReference type="EMBL" id="CP159989">
    <property type="protein sequence ID" value="XCP82670.1"/>
    <property type="molecule type" value="Genomic_DNA"/>
</dbReference>
<proteinExistence type="predicted"/>
<sequence length="68" mass="7321">MLPVGLVDSRHLLVLADDVVVEEVEALALSLDERAGWVGASRLQLLPGRRAPRPVGPRRRYAPDAGPA</sequence>
<evidence type="ECO:0000256" key="1">
    <source>
        <dbReference type="SAM" id="MobiDB-lite"/>
    </source>
</evidence>
<organism evidence="2">
    <name type="scientific">Actinomyces timonensis</name>
    <dbReference type="NCBI Taxonomy" id="1288391"/>
    <lineage>
        <taxon>Bacteria</taxon>
        <taxon>Bacillati</taxon>
        <taxon>Actinomycetota</taxon>
        <taxon>Actinomycetes</taxon>
        <taxon>Actinomycetales</taxon>
        <taxon>Actinomycetaceae</taxon>
        <taxon>Actinomyces</taxon>
    </lineage>
</organism>
<protein>
    <submittedName>
        <fullName evidence="2">Uncharacterized protein</fullName>
    </submittedName>
</protein>
<name>A0AAU8N2T3_9ACTO</name>
<feature type="compositionally biased region" description="Basic residues" evidence="1">
    <location>
        <begin position="50"/>
        <end position="60"/>
    </location>
</feature>
<accession>A0AAU8N2T3</accession>
<dbReference type="AlphaFoldDB" id="A0AAU8N2T3"/>